<organism evidence="6 7">
    <name type="scientific">Roseibium suaedae</name>
    <dbReference type="NCBI Taxonomy" id="735517"/>
    <lineage>
        <taxon>Bacteria</taxon>
        <taxon>Pseudomonadati</taxon>
        <taxon>Pseudomonadota</taxon>
        <taxon>Alphaproteobacteria</taxon>
        <taxon>Hyphomicrobiales</taxon>
        <taxon>Stappiaceae</taxon>
        <taxon>Roseibium</taxon>
    </lineage>
</organism>
<dbReference type="EMBL" id="FRBW01000006">
    <property type="protein sequence ID" value="SHN13732.1"/>
    <property type="molecule type" value="Genomic_DNA"/>
</dbReference>
<keyword evidence="4 6" id="KW-0067">ATP-binding</keyword>
<reference evidence="6 7" key="1">
    <citation type="submission" date="2016-11" db="EMBL/GenBank/DDBJ databases">
        <authorList>
            <person name="Jaros S."/>
            <person name="Januszkiewicz K."/>
            <person name="Wedrychowicz H."/>
        </authorList>
    </citation>
    <scope>NUCLEOTIDE SEQUENCE [LARGE SCALE GENOMIC DNA]</scope>
    <source>
        <strain evidence="6 7">DSM 22153</strain>
    </source>
</reference>
<dbReference type="PROSITE" id="PS00211">
    <property type="entry name" value="ABC_TRANSPORTER_1"/>
    <property type="match status" value="1"/>
</dbReference>
<dbReference type="Gene3D" id="2.40.50.140">
    <property type="entry name" value="Nucleic acid-binding proteins"/>
    <property type="match status" value="1"/>
</dbReference>
<evidence type="ECO:0000256" key="1">
    <source>
        <dbReference type="ARBA" id="ARBA00005417"/>
    </source>
</evidence>
<dbReference type="GO" id="GO:0005524">
    <property type="term" value="F:ATP binding"/>
    <property type="evidence" value="ECO:0007669"/>
    <property type="project" value="UniProtKB-KW"/>
</dbReference>
<dbReference type="PROSITE" id="PS50893">
    <property type="entry name" value="ABC_TRANSPORTER_2"/>
    <property type="match status" value="1"/>
</dbReference>
<dbReference type="InterPro" id="IPR050093">
    <property type="entry name" value="ABC_SmlMolc_Importer"/>
</dbReference>
<dbReference type="InterPro" id="IPR008995">
    <property type="entry name" value="Mo/tungstate-bd_C_term_dom"/>
</dbReference>
<feature type="domain" description="ABC transporter" evidence="5">
    <location>
        <begin position="16"/>
        <end position="246"/>
    </location>
</feature>
<dbReference type="FunFam" id="3.40.50.300:FF:000425">
    <property type="entry name" value="Probable ABC transporter, ATP-binding subunit"/>
    <property type="match status" value="1"/>
</dbReference>
<comment type="similarity">
    <text evidence="1">Belongs to the ABC transporter superfamily.</text>
</comment>
<proteinExistence type="inferred from homology"/>
<evidence type="ECO:0000256" key="3">
    <source>
        <dbReference type="ARBA" id="ARBA00022741"/>
    </source>
</evidence>
<dbReference type="InterPro" id="IPR017871">
    <property type="entry name" value="ABC_transporter-like_CS"/>
</dbReference>
<dbReference type="Pfam" id="PF00005">
    <property type="entry name" value="ABC_tran"/>
    <property type="match status" value="1"/>
</dbReference>
<dbReference type="SUPFAM" id="SSF50331">
    <property type="entry name" value="MOP-like"/>
    <property type="match status" value="1"/>
</dbReference>
<dbReference type="PANTHER" id="PTHR42781">
    <property type="entry name" value="SPERMIDINE/PUTRESCINE IMPORT ATP-BINDING PROTEIN POTA"/>
    <property type="match status" value="1"/>
</dbReference>
<gene>
    <name evidence="6" type="ORF">SAMN05444272_4264</name>
</gene>
<dbReference type="GO" id="GO:0015697">
    <property type="term" value="P:quaternary ammonium group transport"/>
    <property type="evidence" value="ECO:0007669"/>
    <property type="project" value="UniProtKB-ARBA"/>
</dbReference>
<keyword evidence="3" id="KW-0547">Nucleotide-binding</keyword>
<dbReference type="Gene3D" id="2.40.50.100">
    <property type="match status" value="1"/>
</dbReference>
<dbReference type="AlphaFoldDB" id="A0A1M7PAA6"/>
<keyword evidence="2" id="KW-0813">Transport</keyword>
<evidence type="ECO:0000313" key="6">
    <source>
        <dbReference type="EMBL" id="SHN13732.1"/>
    </source>
</evidence>
<dbReference type="Gene3D" id="3.40.50.300">
    <property type="entry name" value="P-loop containing nucleotide triphosphate hydrolases"/>
    <property type="match status" value="1"/>
</dbReference>
<protein>
    <submittedName>
        <fullName evidence="6">Iron(III) transport system ATP-binding protein</fullName>
    </submittedName>
</protein>
<dbReference type="InterPro" id="IPR012340">
    <property type="entry name" value="NA-bd_OB-fold"/>
</dbReference>
<dbReference type="Proteomes" id="UP000186002">
    <property type="component" value="Unassembled WGS sequence"/>
</dbReference>
<dbReference type="InterPro" id="IPR003439">
    <property type="entry name" value="ABC_transporter-like_ATP-bd"/>
</dbReference>
<sequence>MPDILTNPGRPQGCEVAIESVSKAYGPLTVLRDVTMTIQPGEFFTLLGPSGCGKTTLLRAIAGFHPINSGKIAFDGKDVSRLAPWDRNIGFVFQNYALWPNKTIFDNVAYGLKLRKVPKADIAKRVRNALQQVQLKNVEDRYPSEMSGGMQQRIAMARALVIDPPLLLLDEPMSNLDARLRVSLRQELRDLQQRIGVTAIYVTHDQEEALELSDRIAVMHGGVVEQLSRPEDIYARPQTRFVAEFVGDANFLEGRVAEGRFHLEDGRSLQLAEPGEAGPATLFIRPERLRLVEAGQGQLDATVSDIRYVGRSWVHKLALGEALHVWAEAPVKLNIGETFGLGFEAATLLRAA</sequence>
<evidence type="ECO:0000256" key="2">
    <source>
        <dbReference type="ARBA" id="ARBA00022448"/>
    </source>
</evidence>
<dbReference type="InterPro" id="IPR027417">
    <property type="entry name" value="P-loop_NTPase"/>
</dbReference>
<accession>A0A1M7PAA6</accession>
<dbReference type="SUPFAM" id="SSF52540">
    <property type="entry name" value="P-loop containing nucleoside triphosphate hydrolases"/>
    <property type="match status" value="1"/>
</dbReference>
<name>A0A1M7PAA6_9HYPH</name>
<dbReference type="GO" id="GO:0043190">
    <property type="term" value="C:ATP-binding cassette (ABC) transporter complex"/>
    <property type="evidence" value="ECO:0007669"/>
    <property type="project" value="InterPro"/>
</dbReference>
<dbReference type="OrthoDB" id="9802264at2"/>
<dbReference type="PANTHER" id="PTHR42781:SF4">
    <property type="entry name" value="SPERMIDINE_PUTRESCINE IMPORT ATP-BINDING PROTEIN POTA"/>
    <property type="match status" value="1"/>
</dbReference>
<evidence type="ECO:0000259" key="5">
    <source>
        <dbReference type="PROSITE" id="PS50893"/>
    </source>
</evidence>
<dbReference type="InterPro" id="IPR013611">
    <property type="entry name" value="Transp-assoc_OB_typ2"/>
</dbReference>
<dbReference type="GO" id="GO:0022857">
    <property type="term" value="F:transmembrane transporter activity"/>
    <property type="evidence" value="ECO:0007669"/>
    <property type="project" value="InterPro"/>
</dbReference>
<keyword evidence="7" id="KW-1185">Reference proteome</keyword>
<evidence type="ECO:0000313" key="7">
    <source>
        <dbReference type="Proteomes" id="UP000186002"/>
    </source>
</evidence>
<evidence type="ECO:0000256" key="4">
    <source>
        <dbReference type="ARBA" id="ARBA00022840"/>
    </source>
</evidence>
<dbReference type="GO" id="GO:0016887">
    <property type="term" value="F:ATP hydrolysis activity"/>
    <property type="evidence" value="ECO:0007669"/>
    <property type="project" value="InterPro"/>
</dbReference>
<dbReference type="SMART" id="SM00382">
    <property type="entry name" value="AAA"/>
    <property type="match status" value="1"/>
</dbReference>
<dbReference type="InterPro" id="IPR003593">
    <property type="entry name" value="AAA+_ATPase"/>
</dbReference>
<dbReference type="STRING" id="735517.SAMN05444272_4264"/>
<dbReference type="Pfam" id="PF08402">
    <property type="entry name" value="TOBE_2"/>
    <property type="match status" value="1"/>
</dbReference>
<dbReference type="RefSeq" id="WP_073015384.1">
    <property type="nucleotide sequence ID" value="NZ_FRBW01000006.1"/>
</dbReference>